<evidence type="ECO:0000256" key="1">
    <source>
        <dbReference type="SAM" id="MobiDB-lite"/>
    </source>
</evidence>
<dbReference type="EMBL" id="BTSX01000003">
    <property type="protein sequence ID" value="GMS88915.1"/>
    <property type="molecule type" value="Genomic_DNA"/>
</dbReference>
<evidence type="ECO:0000313" key="4">
    <source>
        <dbReference type="Proteomes" id="UP001432027"/>
    </source>
</evidence>
<accession>A0AAV5T1I2</accession>
<dbReference type="AlphaFoldDB" id="A0AAV5T1I2"/>
<proteinExistence type="predicted"/>
<feature type="non-terminal residue" evidence="3">
    <location>
        <position position="1"/>
    </location>
</feature>
<comment type="caution">
    <text evidence="3">The sequence shown here is derived from an EMBL/GenBank/DDBJ whole genome shotgun (WGS) entry which is preliminary data.</text>
</comment>
<feature type="compositionally biased region" description="Low complexity" evidence="1">
    <location>
        <begin position="52"/>
        <end position="75"/>
    </location>
</feature>
<feature type="non-terminal residue" evidence="3">
    <location>
        <position position="186"/>
    </location>
</feature>
<evidence type="ECO:0000313" key="3">
    <source>
        <dbReference type="EMBL" id="GMS88915.1"/>
    </source>
</evidence>
<evidence type="ECO:0000256" key="2">
    <source>
        <dbReference type="SAM" id="SignalP"/>
    </source>
</evidence>
<organism evidence="3 4">
    <name type="scientific">Pristionchus entomophagus</name>
    <dbReference type="NCBI Taxonomy" id="358040"/>
    <lineage>
        <taxon>Eukaryota</taxon>
        <taxon>Metazoa</taxon>
        <taxon>Ecdysozoa</taxon>
        <taxon>Nematoda</taxon>
        <taxon>Chromadorea</taxon>
        <taxon>Rhabditida</taxon>
        <taxon>Rhabditina</taxon>
        <taxon>Diplogasteromorpha</taxon>
        <taxon>Diplogasteroidea</taxon>
        <taxon>Neodiplogasteridae</taxon>
        <taxon>Pristionchus</taxon>
    </lineage>
</organism>
<dbReference type="Proteomes" id="UP001432027">
    <property type="component" value="Unassembled WGS sequence"/>
</dbReference>
<evidence type="ECO:0008006" key="5">
    <source>
        <dbReference type="Google" id="ProtNLM"/>
    </source>
</evidence>
<feature type="region of interest" description="Disordered" evidence="1">
    <location>
        <begin position="46"/>
        <end position="75"/>
    </location>
</feature>
<reference evidence="3" key="1">
    <citation type="submission" date="2023-10" db="EMBL/GenBank/DDBJ databases">
        <title>Genome assembly of Pristionchus species.</title>
        <authorList>
            <person name="Yoshida K."/>
            <person name="Sommer R.J."/>
        </authorList>
    </citation>
    <scope>NUCLEOTIDE SEQUENCE</scope>
    <source>
        <strain evidence="3">RS0144</strain>
    </source>
</reference>
<sequence length="186" mass="19825">LASFSLSFFASLIISPVTAPFGQFSGQSGGGLIGRGGGGIWRGGGGISPQWTTRSRSSLSTSCPTRSRTLPLRSSSLSPSLLKTSRGLPSRFRSALISILSARRRWSSSRIICPRRRFISSITLSMARRCSPFMRLYAAMISFSPNPSSNCIPSNCCIGAASNSPKIQTIRSHTISISGPSSSFNK</sequence>
<keyword evidence="2" id="KW-0732">Signal</keyword>
<keyword evidence="4" id="KW-1185">Reference proteome</keyword>
<gene>
    <name evidence="3" type="ORF">PENTCL1PPCAC_11090</name>
</gene>
<name>A0AAV5T1I2_9BILA</name>
<feature type="signal peptide" evidence="2">
    <location>
        <begin position="1"/>
        <end position="19"/>
    </location>
</feature>
<protein>
    <recommendedName>
        <fullName evidence="5">Secreted protein</fullName>
    </recommendedName>
</protein>
<feature type="chain" id="PRO_5043753089" description="Secreted protein" evidence="2">
    <location>
        <begin position="20"/>
        <end position="186"/>
    </location>
</feature>